<comment type="caution">
    <text evidence="1">The sequence shown here is derived from an EMBL/GenBank/DDBJ whole genome shotgun (WGS) entry which is preliminary data.</text>
</comment>
<gene>
    <name evidence="1" type="ORF">ACFY05_09105</name>
</gene>
<dbReference type="PROSITE" id="PS51257">
    <property type="entry name" value="PROKAR_LIPOPROTEIN"/>
    <property type="match status" value="1"/>
</dbReference>
<organism evidence="1 2">
    <name type="scientific">Microtetraspora fusca</name>
    <dbReference type="NCBI Taxonomy" id="1997"/>
    <lineage>
        <taxon>Bacteria</taxon>
        <taxon>Bacillati</taxon>
        <taxon>Actinomycetota</taxon>
        <taxon>Actinomycetes</taxon>
        <taxon>Streptosporangiales</taxon>
        <taxon>Streptosporangiaceae</taxon>
        <taxon>Microtetraspora</taxon>
    </lineage>
</organism>
<evidence type="ECO:0000313" key="1">
    <source>
        <dbReference type="EMBL" id="MFF4773000.1"/>
    </source>
</evidence>
<accession>A0ABW6V117</accession>
<dbReference type="RefSeq" id="WP_387341457.1">
    <property type="nucleotide sequence ID" value="NZ_JBIAXI010000005.1"/>
</dbReference>
<dbReference type="Proteomes" id="UP001602119">
    <property type="component" value="Unassembled WGS sequence"/>
</dbReference>
<evidence type="ECO:0008006" key="3">
    <source>
        <dbReference type="Google" id="ProtNLM"/>
    </source>
</evidence>
<keyword evidence="2" id="KW-1185">Reference proteome</keyword>
<protein>
    <recommendedName>
        <fullName evidence="3">Lipoprotein</fullName>
    </recommendedName>
</protein>
<name>A0ABW6V117_MICFU</name>
<sequence length="229" mass="24492">MRRDVRFAAAVLVGGLIAAACAPSRPEPRFEPAGALATAVAETSPGAAPGRPAESPIDPGTERVAAGDGVRVEIEWPAGTDPQVAGAIRTYAESYTAMWRAVTSGGRDRSYLQKVEESAIGDIATRLNEFLDLRRSARGVARLYALRIDSQVTIGDRMGVLVLGCVDESGIRMTDLAGQPIADQPGWTRPPLSAYLWGGSVGRDERGVWRVRLFRIATYPAASAKRCVR</sequence>
<proteinExistence type="predicted"/>
<evidence type="ECO:0000313" key="2">
    <source>
        <dbReference type="Proteomes" id="UP001602119"/>
    </source>
</evidence>
<reference evidence="1 2" key="1">
    <citation type="submission" date="2024-10" db="EMBL/GenBank/DDBJ databases">
        <title>The Natural Products Discovery Center: Release of the First 8490 Sequenced Strains for Exploring Actinobacteria Biosynthetic Diversity.</title>
        <authorList>
            <person name="Kalkreuter E."/>
            <person name="Kautsar S.A."/>
            <person name="Yang D."/>
            <person name="Bader C.D."/>
            <person name="Teijaro C.N."/>
            <person name="Fluegel L."/>
            <person name="Davis C.M."/>
            <person name="Simpson J.R."/>
            <person name="Lauterbach L."/>
            <person name="Steele A.D."/>
            <person name="Gui C."/>
            <person name="Meng S."/>
            <person name="Li G."/>
            <person name="Viehrig K."/>
            <person name="Ye F."/>
            <person name="Su P."/>
            <person name="Kiefer A.F."/>
            <person name="Nichols A."/>
            <person name="Cepeda A.J."/>
            <person name="Yan W."/>
            <person name="Fan B."/>
            <person name="Jiang Y."/>
            <person name="Adhikari A."/>
            <person name="Zheng C.-J."/>
            <person name="Schuster L."/>
            <person name="Cowan T.M."/>
            <person name="Smanski M.J."/>
            <person name="Chevrette M.G."/>
            <person name="De Carvalho L.P.S."/>
            <person name="Shen B."/>
        </authorList>
    </citation>
    <scope>NUCLEOTIDE SEQUENCE [LARGE SCALE GENOMIC DNA]</scope>
    <source>
        <strain evidence="1 2">NPDC001281</strain>
    </source>
</reference>
<dbReference type="EMBL" id="JBIAXI010000005">
    <property type="protein sequence ID" value="MFF4773000.1"/>
    <property type="molecule type" value="Genomic_DNA"/>
</dbReference>